<dbReference type="Pfam" id="PF09733">
    <property type="entry name" value="VEFS-Box"/>
    <property type="match status" value="1"/>
</dbReference>
<keyword evidence="3" id="KW-0863">Zinc-finger</keyword>
<feature type="compositionally biased region" description="Low complexity" evidence="7">
    <location>
        <begin position="304"/>
        <end position="325"/>
    </location>
</feature>
<dbReference type="PANTHER" id="PTHR22597:SF22">
    <property type="entry name" value="POLYCOMB GROUP PROTEIN EMBRYONIC FLOWER 2-RELATED"/>
    <property type="match status" value="1"/>
</dbReference>
<feature type="domain" description="Polycomb protein SUZ12-like zinc finger" evidence="9">
    <location>
        <begin position="333"/>
        <end position="400"/>
    </location>
</feature>
<gene>
    <name evidence="11" type="ORF">MtrunA17_Chr1g0196821</name>
</gene>
<dbReference type="InterPro" id="IPR057540">
    <property type="entry name" value="Znf_SUZ12"/>
</dbReference>
<evidence type="ECO:0000313" key="11">
    <source>
        <dbReference type="EMBL" id="RHN81233.1"/>
    </source>
</evidence>
<evidence type="ECO:0000313" key="12">
    <source>
        <dbReference type="Proteomes" id="UP000265566"/>
    </source>
</evidence>
<keyword evidence="2" id="KW-0479">Metal-binding</keyword>
<proteinExistence type="inferred from homology"/>
<evidence type="ECO:0000256" key="1">
    <source>
        <dbReference type="ARBA" id="ARBA00007416"/>
    </source>
</evidence>
<evidence type="ECO:0000256" key="7">
    <source>
        <dbReference type="SAM" id="MobiDB-lite"/>
    </source>
</evidence>
<dbReference type="Gramene" id="rna5246">
    <property type="protein sequence ID" value="RHN81233.1"/>
    <property type="gene ID" value="gene5246"/>
</dbReference>
<evidence type="ECO:0000256" key="3">
    <source>
        <dbReference type="ARBA" id="ARBA00022771"/>
    </source>
</evidence>
<evidence type="ECO:0000256" key="5">
    <source>
        <dbReference type="ARBA" id="ARBA00023015"/>
    </source>
</evidence>
<dbReference type="PANTHER" id="PTHR22597">
    <property type="entry name" value="POLYCOMB GROUP PROTEIN"/>
    <property type="match status" value="1"/>
</dbReference>
<evidence type="ECO:0000259" key="10">
    <source>
        <dbReference type="Pfam" id="PF24663"/>
    </source>
</evidence>
<dbReference type="CDD" id="cd21749">
    <property type="entry name" value="ZnB-Zn_EMF2-like"/>
    <property type="match status" value="1"/>
</dbReference>
<dbReference type="Pfam" id="PF24663">
    <property type="entry name" value="DUF7651"/>
    <property type="match status" value="1"/>
</dbReference>
<keyword evidence="5" id="KW-0805">Transcription regulation</keyword>
<dbReference type="InterPro" id="IPR056068">
    <property type="entry name" value="EMF2-like_DUF7651"/>
</dbReference>
<evidence type="ECO:0000256" key="6">
    <source>
        <dbReference type="ARBA" id="ARBA00023163"/>
    </source>
</evidence>
<evidence type="ECO:0000256" key="2">
    <source>
        <dbReference type="ARBA" id="ARBA00022723"/>
    </source>
</evidence>
<dbReference type="EMBL" id="PSQE01000001">
    <property type="protein sequence ID" value="RHN81233.1"/>
    <property type="molecule type" value="Genomic_DNA"/>
</dbReference>
<sequence length="805" mass="89949">MVYSLLENAFHSATTLSMLMFCVFSCSDFTSTDQQPRPLDTSADLSVAEKVAGEWTFTGFCKPIEFYNVLLHRPRLFLPRCLKYRIDASQEKRIQMTVILSWSNEETQNMFPLYISLARRDFNNEDADYSAVYLLGQILTFRGSSGIDGINEIKAKFVLSEVNKLAVEARAGSLFLLFFTTEGNSNSSSRVNASLGPSDQTSHEPIAENTCLYGKISFQSIYTAWDNSPNFRWGQRAEIMTTLNLLPCILKYDFENKGTTIAIQDLRNSEIVSTSKSVHIKIFAEEFGAMEKSLYHANTINDVPSSSTSSSSSTPSSPSSSSSSSRIIRSKEGRVAFNYRYYKNRLQRREVTENFSCPYCYLRCASYKGLRCHLLASHDLLNFEFSASEDCLAVNVSKKYDIWKFEFIADGIDPRLQTFMHCGKRTIQVRPEAARFEEFQDVDSPALADNADPPVLATDVDLPILANDLDSPILAITNNADPPVLAMDLDPLVLANDADSPVLALTNNADPPVLAMDVDPPVLANDAGSPVLANDVGSPVLANDVDSPVLAMDSDPPIMAIDEDPPILAMDADPPVFDSGTTLEDIEFLKKAGGNSATTSGVANTNIVSNLNPDCVPPVSEHDNGTPSAQQAGNTRKLPVEQITPQMIAQLEKREFYHSHKAQPMSLEEVLSGYDSEAEVDNEVLDIEDRWRLNLHDNATKEEKQLMTMWNSFIRRQRVRVDAHVRWACKAFTIKHGSEIVKSRELSKDWTAFRLKLYTEGLIDAKIINDCGTVLKHYRENPDIRFPERRIPSILLSPVKNRRKR</sequence>
<dbReference type="GO" id="GO:0008270">
    <property type="term" value="F:zinc ion binding"/>
    <property type="evidence" value="ECO:0007669"/>
    <property type="project" value="UniProtKB-KW"/>
</dbReference>
<comment type="similarity">
    <text evidence="1">Belongs to the VEFS (VRN2-EMF2-FIS2-SU(Z)12) family.</text>
</comment>
<name>A0A396JYC4_MEDTR</name>
<evidence type="ECO:0000256" key="4">
    <source>
        <dbReference type="ARBA" id="ARBA00022833"/>
    </source>
</evidence>
<feature type="region of interest" description="Disordered" evidence="7">
    <location>
        <begin position="304"/>
        <end position="327"/>
    </location>
</feature>
<dbReference type="CDD" id="cd21553">
    <property type="entry name" value="VEFS-box_EMF2-like"/>
    <property type="match status" value="1"/>
</dbReference>
<comment type="caution">
    <text evidence="11">The sequence shown here is derived from an EMBL/GenBank/DDBJ whole genome shotgun (WGS) entry which is preliminary data.</text>
</comment>
<dbReference type="GO" id="GO:0005634">
    <property type="term" value="C:nucleus"/>
    <property type="evidence" value="ECO:0007669"/>
    <property type="project" value="UniProtKB-ARBA"/>
</dbReference>
<dbReference type="Pfam" id="PF23320">
    <property type="entry name" value="Zn_SUZ12"/>
    <property type="match status" value="1"/>
</dbReference>
<dbReference type="InterPro" id="IPR019135">
    <property type="entry name" value="Polycomb_protein_VEFS-Box"/>
</dbReference>
<organism evidence="11 12">
    <name type="scientific">Medicago truncatula</name>
    <name type="common">Barrel medic</name>
    <name type="synonym">Medicago tribuloides</name>
    <dbReference type="NCBI Taxonomy" id="3880"/>
    <lineage>
        <taxon>Eukaryota</taxon>
        <taxon>Viridiplantae</taxon>
        <taxon>Streptophyta</taxon>
        <taxon>Embryophyta</taxon>
        <taxon>Tracheophyta</taxon>
        <taxon>Spermatophyta</taxon>
        <taxon>Magnoliopsida</taxon>
        <taxon>eudicotyledons</taxon>
        <taxon>Gunneridae</taxon>
        <taxon>Pentapetalae</taxon>
        <taxon>rosids</taxon>
        <taxon>fabids</taxon>
        <taxon>Fabales</taxon>
        <taxon>Fabaceae</taxon>
        <taxon>Papilionoideae</taxon>
        <taxon>50 kb inversion clade</taxon>
        <taxon>NPAAA clade</taxon>
        <taxon>Hologalegina</taxon>
        <taxon>IRL clade</taxon>
        <taxon>Trifolieae</taxon>
        <taxon>Medicago</taxon>
    </lineage>
</organism>
<keyword evidence="6" id="KW-0804">Transcription</keyword>
<dbReference type="Proteomes" id="UP000265566">
    <property type="component" value="Chromosome 1"/>
</dbReference>
<protein>
    <submittedName>
        <fullName evidence="11">Putative transcription factor C2H2 family</fullName>
    </submittedName>
</protein>
<feature type="domain" description="Polycomb protein VEFS-Box" evidence="8">
    <location>
        <begin position="647"/>
        <end position="767"/>
    </location>
</feature>
<evidence type="ECO:0000259" key="8">
    <source>
        <dbReference type="Pfam" id="PF09733"/>
    </source>
</evidence>
<evidence type="ECO:0000259" key="9">
    <source>
        <dbReference type="Pfam" id="PF23320"/>
    </source>
</evidence>
<dbReference type="AlphaFoldDB" id="A0A396JYC4"/>
<accession>A0A396JYC4</accession>
<keyword evidence="4" id="KW-0862">Zinc</keyword>
<reference evidence="12" key="1">
    <citation type="journal article" date="2018" name="Nat. Plants">
        <title>Whole-genome landscape of Medicago truncatula symbiotic genes.</title>
        <authorList>
            <person name="Pecrix Y."/>
            <person name="Staton S.E."/>
            <person name="Sallet E."/>
            <person name="Lelandais-Briere C."/>
            <person name="Moreau S."/>
            <person name="Carrere S."/>
            <person name="Blein T."/>
            <person name="Jardinaud M.F."/>
            <person name="Latrasse D."/>
            <person name="Zouine M."/>
            <person name="Zahm M."/>
            <person name="Kreplak J."/>
            <person name="Mayjonade B."/>
            <person name="Satge C."/>
            <person name="Perez M."/>
            <person name="Cauet S."/>
            <person name="Marande W."/>
            <person name="Chantry-Darmon C."/>
            <person name="Lopez-Roques C."/>
            <person name="Bouchez O."/>
            <person name="Berard A."/>
            <person name="Debelle F."/>
            <person name="Munos S."/>
            <person name="Bendahmane A."/>
            <person name="Berges H."/>
            <person name="Niebel A."/>
            <person name="Buitink J."/>
            <person name="Frugier F."/>
            <person name="Benhamed M."/>
            <person name="Crespi M."/>
            <person name="Gouzy J."/>
            <person name="Gamas P."/>
        </authorList>
    </citation>
    <scope>NUCLEOTIDE SEQUENCE [LARGE SCALE GENOMIC DNA]</scope>
    <source>
        <strain evidence="12">cv. Jemalong A17</strain>
    </source>
</reference>
<feature type="domain" description="DUF7651" evidence="10">
    <location>
        <begin position="83"/>
        <end position="289"/>
    </location>
</feature>